<reference evidence="3" key="1">
    <citation type="journal article" date="2019" name="Int. J. Syst. Evol. Microbiol.">
        <title>The Global Catalogue of Microorganisms (GCM) 10K type strain sequencing project: providing services to taxonomists for standard genome sequencing and annotation.</title>
        <authorList>
            <consortium name="The Broad Institute Genomics Platform"/>
            <consortium name="The Broad Institute Genome Sequencing Center for Infectious Disease"/>
            <person name="Wu L."/>
            <person name="Ma J."/>
        </authorList>
    </citation>
    <scope>NUCLEOTIDE SEQUENCE [LARGE SCALE GENOMIC DNA]</scope>
    <source>
        <strain evidence="3">KCTC 52344</strain>
    </source>
</reference>
<comment type="caution">
    <text evidence="2">The sequence shown here is derived from an EMBL/GenBank/DDBJ whole genome shotgun (WGS) entry which is preliminary data.</text>
</comment>
<dbReference type="PROSITE" id="PS51257">
    <property type="entry name" value="PROKAR_LIPOPROTEIN"/>
    <property type="match status" value="1"/>
</dbReference>
<evidence type="ECO:0000313" key="3">
    <source>
        <dbReference type="Proteomes" id="UP001597510"/>
    </source>
</evidence>
<dbReference type="Pfam" id="PF25593">
    <property type="entry name" value="GldD_lipo"/>
    <property type="match status" value="1"/>
</dbReference>
<feature type="signal peptide" evidence="1">
    <location>
        <begin position="1"/>
        <end position="17"/>
    </location>
</feature>
<accession>A0ABW5JAE2</accession>
<keyword evidence="2" id="KW-0449">Lipoprotein</keyword>
<dbReference type="RefSeq" id="WP_340239844.1">
    <property type="nucleotide sequence ID" value="NZ_JBBEWC010000015.1"/>
</dbReference>
<evidence type="ECO:0000256" key="1">
    <source>
        <dbReference type="SAM" id="SignalP"/>
    </source>
</evidence>
<dbReference type="InterPro" id="IPR019850">
    <property type="entry name" value="GldD-like"/>
</dbReference>
<sequence length="200" mass="23320">MIAKISLVRFLFVSVLAAGIYACSDDKEPDYQPKPTGFNRLDLPAHEYQPLTEEHPYTFEYSKAAIVQKDTFMKAEPHWIILYYPKLNTRIQFTYKPVNNDPKRLQNMMADAAKLAFHHDKKAYSITDKILTTKDGKKAIIFELEGEVPSHYQFFVTDTTKHYLRGAMYLMTATENDSLRPVIDYMKADCRHILETLKWK</sequence>
<dbReference type="Proteomes" id="UP001597510">
    <property type="component" value="Unassembled WGS sequence"/>
</dbReference>
<protein>
    <submittedName>
        <fullName evidence="2">Gliding motility lipoprotein GldD</fullName>
    </submittedName>
</protein>
<evidence type="ECO:0000313" key="2">
    <source>
        <dbReference type="EMBL" id="MFD2522012.1"/>
    </source>
</evidence>
<organism evidence="2 3">
    <name type="scientific">Emticicia soli</name>
    <dbReference type="NCBI Taxonomy" id="2027878"/>
    <lineage>
        <taxon>Bacteria</taxon>
        <taxon>Pseudomonadati</taxon>
        <taxon>Bacteroidota</taxon>
        <taxon>Cytophagia</taxon>
        <taxon>Cytophagales</taxon>
        <taxon>Leadbetterellaceae</taxon>
        <taxon>Emticicia</taxon>
    </lineage>
</organism>
<keyword evidence="1" id="KW-0732">Signal</keyword>
<feature type="chain" id="PRO_5047109253" evidence="1">
    <location>
        <begin position="18"/>
        <end position="200"/>
    </location>
</feature>
<name>A0ABW5JAE2_9BACT</name>
<dbReference type="NCBIfam" id="TIGR03512">
    <property type="entry name" value="GldD_lipo"/>
    <property type="match status" value="1"/>
</dbReference>
<dbReference type="EMBL" id="JBHULC010000012">
    <property type="protein sequence ID" value="MFD2522012.1"/>
    <property type="molecule type" value="Genomic_DNA"/>
</dbReference>
<gene>
    <name evidence="2" type="primary">gldD</name>
    <name evidence="2" type="ORF">ACFSR2_14025</name>
</gene>
<proteinExistence type="predicted"/>
<keyword evidence="3" id="KW-1185">Reference proteome</keyword>